<dbReference type="PANTHER" id="PTHR11360:SF251">
    <property type="entry name" value="MAJOR FACILITATOR SUPERFAMILY (MFS) PROFILE DOMAIN-CONTAINING PROTEIN"/>
    <property type="match status" value="1"/>
</dbReference>
<protein>
    <recommendedName>
        <fullName evidence="4">Major facilitator superfamily (MFS) profile domain-containing protein</fullName>
    </recommendedName>
</protein>
<feature type="transmembrane region" description="Helical" evidence="1">
    <location>
        <begin position="12"/>
        <end position="33"/>
    </location>
</feature>
<evidence type="ECO:0008006" key="4">
    <source>
        <dbReference type="Google" id="ProtNLM"/>
    </source>
</evidence>
<feature type="transmembrane region" description="Helical" evidence="1">
    <location>
        <begin position="65"/>
        <end position="84"/>
    </location>
</feature>
<dbReference type="PANTHER" id="PTHR11360">
    <property type="entry name" value="MONOCARBOXYLATE TRANSPORTER"/>
    <property type="match status" value="1"/>
</dbReference>
<accession>A0A9W9YB49</accession>
<gene>
    <name evidence="2" type="ORF">OS493_021664</name>
</gene>
<dbReference type="Proteomes" id="UP001163046">
    <property type="component" value="Unassembled WGS sequence"/>
</dbReference>
<evidence type="ECO:0000256" key="1">
    <source>
        <dbReference type="SAM" id="Phobius"/>
    </source>
</evidence>
<keyword evidence="1" id="KW-0472">Membrane</keyword>
<organism evidence="2 3">
    <name type="scientific">Desmophyllum pertusum</name>
    <dbReference type="NCBI Taxonomy" id="174260"/>
    <lineage>
        <taxon>Eukaryota</taxon>
        <taxon>Metazoa</taxon>
        <taxon>Cnidaria</taxon>
        <taxon>Anthozoa</taxon>
        <taxon>Hexacorallia</taxon>
        <taxon>Scleractinia</taxon>
        <taxon>Caryophylliina</taxon>
        <taxon>Caryophylliidae</taxon>
        <taxon>Desmophyllum</taxon>
    </lineage>
</organism>
<dbReference type="InterPro" id="IPR036259">
    <property type="entry name" value="MFS_trans_sf"/>
</dbReference>
<feature type="transmembrane region" description="Helical" evidence="1">
    <location>
        <begin position="130"/>
        <end position="147"/>
    </location>
</feature>
<dbReference type="AlphaFoldDB" id="A0A9W9YB49"/>
<evidence type="ECO:0000313" key="3">
    <source>
        <dbReference type="Proteomes" id="UP001163046"/>
    </source>
</evidence>
<dbReference type="OrthoDB" id="2213137at2759"/>
<dbReference type="InterPro" id="IPR050327">
    <property type="entry name" value="Proton-linked_MCT"/>
</dbReference>
<keyword evidence="1" id="KW-1133">Transmembrane helix</keyword>
<reference evidence="2" key="1">
    <citation type="submission" date="2023-01" db="EMBL/GenBank/DDBJ databases">
        <title>Genome assembly of the deep-sea coral Lophelia pertusa.</title>
        <authorList>
            <person name="Herrera S."/>
            <person name="Cordes E."/>
        </authorList>
    </citation>
    <scope>NUCLEOTIDE SEQUENCE</scope>
    <source>
        <strain evidence="2">USNM1676648</strain>
        <tissue evidence="2">Polyp</tissue>
    </source>
</reference>
<feature type="transmembrane region" description="Helical" evidence="1">
    <location>
        <begin position="40"/>
        <end position="59"/>
    </location>
</feature>
<dbReference type="SUPFAM" id="SSF103473">
    <property type="entry name" value="MFS general substrate transporter"/>
    <property type="match status" value="1"/>
</dbReference>
<evidence type="ECO:0000313" key="2">
    <source>
        <dbReference type="EMBL" id="KAJ7330735.1"/>
    </source>
</evidence>
<keyword evidence="3" id="KW-1185">Reference proteome</keyword>
<comment type="caution">
    <text evidence="2">The sequence shown here is derived from an EMBL/GenBank/DDBJ whole genome shotgun (WGS) entry which is preliminary data.</text>
</comment>
<keyword evidence="1" id="KW-0812">Transmembrane</keyword>
<dbReference type="EMBL" id="MU827791">
    <property type="protein sequence ID" value="KAJ7330735.1"/>
    <property type="molecule type" value="Genomic_DNA"/>
</dbReference>
<proteinExistence type="predicted"/>
<name>A0A9W9YB49_9CNID</name>
<dbReference type="Gene3D" id="1.20.1250.20">
    <property type="entry name" value="MFS general substrate transporter like domains"/>
    <property type="match status" value="1"/>
</dbReference>
<sequence length="191" mass="21413">MDSFKESRERTAWVSSITMAMSLFLGPAIGAFINRFGCRLATIIGCLSCSLALVLGSLAPNIMVLYLAFSVLFGLGTSFTYVFLASYCDSLFQQEEIHRSWVRNSRSRPGNNDLRSCFTSVSGRFDWRNTFLIFAGVLALSSLTGLFQDRNDQKTDNFIDQKQEEFHEIRLQFICVEEPEICGAVGYGGSY</sequence>